<dbReference type="PROSITE" id="PS50082">
    <property type="entry name" value="WD_REPEATS_2"/>
    <property type="match status" value="1"/>
</dbReference>
<dbReference type="VEuPathDB" id="FungiDB:ACJ73_02425"/>
<dbReference type="EMBL" id="LGTZ01000259">
    <property type="protein sequence ID" value="OJD26194.1"/>
    <property type="molecule type" value="Genomic_DNA"/>
</dbReference>
<keyword evidence="1" id="KW-0853">WD repeat</keyword>
<dbReference type="InterPro" id="IPR036322">
    <property type="entry name" value="WD40_repeat_dom_sf"/>
</dbReference>
<evidence type="ECO:0000313" key="3">
    <source>
        <dbReference type="Proteomes" id="UP000242791"/>
    </source>
</evidence>
<keyword evidence="3" id="KW-1185">Reference proteome</keyword>
<dbReference type="STRING" id="1658174.A0A1J9QDL9"/>
<name>A0A1J9QDL9_9EURO</name>
<evidence type="ECO:0000256" key="1">
    <source>
        <dbReference type="PROSITE-ProRule" id="PRU00221"/>
    </source>
</evidence>
<dbReference type="SUPFAM" id="SSF50978">
    <property type="entry name" value="WD40 repeat-like"/>
    <property type="match status" value="1"/>
</dbReference>
<sequence length="111" mass="12600">MSAFLEDAKRFILKVRKIADEASLQLYCSGLNFSPRKAIIREYLQHEIGSWISQLPHVEDTESAGLECHSDWVELVNFSPDSRVLASDSRDTTVRLWATHTGALHHILEGH</sequence>
<evidence type="ECO:0000313" key="2">
    <source>
        <dbReference type="EMBL" id="OJD26194.1"/>
    </source>
</evidence>
<dbReference type="OrthoDB" id="538223at2759"/>
<dbReference type="PROSITE" id="PS50294">
    <property type="entry name" value="WD_REPEATS_REGION"/>
    <property type="match status" value="1"/>
</dbReference>
<accession>A0A1J9QDL9</accession>
<organism evidence="2 3">
    <name type="scientific">Blastomyces percursus</name>
    <dbReference type="NCBI Taxonomy" id="1658174"/>
    <lineage>
        <taxon>Eukaryota</taxon>
        <taxon>Fungi</taxon>
        <taxon>Dikarya</taxon>
        <taxon>Ascomycota</taxon>
        <taxon>Pezizomycotina</taxon>
        <taxon>Eurotiomycetes</taxon>
        <taxon>Eurotiomycetidae</taxon>
        <taxon>Onygenales</taxon>
        <taxon>Ajellomycetaceae</taxon>
        <taxon>Blastomyces</taxon>
    </lineage>
</organism>
<dbReference type="AlphaFoldDB" id="A0A1J9QDL9"/>
<reference evidence="2 3" key="1">
    <citation type="submission" date="2015-08" db="EMBL/GenBank/DDBJ databases">
        <title>Emmonsia species relationships and genome sequence.</title>
        <authorList>
            <person name="Cuomo C.A."/>
            <person name="Schwartz I.S."/>
            <person name="Kenyon C."/>
            <person name="De Hoog G.S."/>
            <person name="Govender N.P."/>
            <person name="Botha A."/>
            <person name="Moreno L."/>
            <person name="De Vries M."/>
            <person name="Munoz J.F."/>
            <person name="Stielow J.B."/>
        </authorList>
    </citation>
    <scope>NUCLEOTIDE SEQUENCE [LARGE SCALE GENOMIC DNA]</scope>
    <source>
        <strain evidence="2 3">EI222</strain>
    </source>
</reference>
<dbReference type="InterPro" id="IPR015943">
    <property type="entry name" value="WD40/YVTN_repeat-like_dom_sf"/>
</dbReference>
<proteinExistence type="predicted"/>
<dbReference type="Gene3D" id="2.130.10.10">
    <property type="entry name" value="YVTN repeat-like/Quinoprotein amine dehydrogenase"/>
    <property type="match status" value="1"/>
</dbReference>
<comment type="caution">
    <text evidence="2">The sequence shown here is derived from an EMBL/GenBank/DDBJ whole genome shotgun (WGS) entry which is preliminary data.</text>
</comment>
<gene>
    <name evidence="2" type="ORF">ACJ73_02425</name>
</gene>
<dbReference type="InterPro" id="IPR001680">
    <property type="entry name" value="WD40_rpt"/>
</dbReference>
<dbReference type="Proteomes" id="UP000242791">
    <property type="component" value="Unassembled WGS sequence"/>
</dbReference>
<protein>
    <submittedName>
        <fullName evidence="2">Uncharacterized protein</fullName>
    </submittedName>
</protein>
<feature type="repeat" description="WD" evidence="1">
    <location>
        <begin position="66"/>
        <end position="107"/>
    </location>
</feature>